<evidence type="ECO:0000313" key="3">
    <source>
        <dbReference type="EMBL" id="RHY73009.1"/>
    </source>
</evidence>
<dbReference type="InterPro" id="IPR057670">
    <property type="entry name" value="SH3_retrovirus"/>
</dbReference>
<feature type="region of interest" description="Disordered" evidence="1">
    <location>
        <begin position="268"/>
        <end position="372"/>
    </location>
</feature>
<dbReference type="Pfam" id="PF25597">
    <property type="entry name" value="SH3_retrovirus"/>
    <property type="match status" value="1"/>
</dbReference>
<reference evidence="3 4" key="1">
    <citation type="submission" date="2018-08" db="EMBL/GenBank/DDBJ databases">
        <title>Aphanomyces genome sequencing and annotation.</title>
        <authorList>
            <person name="Minardi D."/>
            <person name="Oidtmann B."/>
            <person name="Van Der Giezen M."/>
            <person name="Studholme D.J."/>
        </authorList>
    </citation>
    <scope>NUCLEOTIDE SEQUENCE [LARGE SCALE GENOMIC DNA]</scope>
    <source>
        <strain evidence="3 4">D2</strain>
    </source>
</reference>
<feature type="domain" description="Retroviral polymerase SH3-like" evidence="2">
    <location>
        <begin position="203"/>
        <end position="257"/>
    </location>
</feature>
<dbReference type="VEuPathDB" id="FungiDB:H257_08857"/>
<feature type="region of interest" description="Disordered" evidence="1">
    <location>
        <begin position="113"/>
        <end position="165"/>
    </location>
</feature>
<feature type="compositionally biased region" description="Polar residues" evidence="1">
    <location>
        <begin position="116"/>
        <end position="125"/>
    </location>
</feature>
<organism evidence="3 4">
    <name type="scientific">Aphanomyces astaci</name>
    <name type="common">Crayfish plague agent</name>
    <dbReference type="NCBI Taxonomy" id="112090"/>
    <lineage>
        <taxon>Eukaryota</taxon>
        <taxon>Sar</taxon>
        <taxon>Stramenopiles</taxon>
        <taxon>Oomycota</taxon>
        <taxon>Saprolegniomycetes</taxon>
        <taxon>Saprolegniales</taxon>
        <taxon>Verrucalvaceae</taxon>
        <taxon>Aphanomyces</taxon>
    </lineage>
</organism>
<feature type="compositionally biased region" description="Basic and acidic residues" evidence="1">
    <location>
        <begin position="427"/>
        <end position="448"/>
    </location>
</feature>
<evidence type="ECO:0000259" key="2">
    <source>
        <dbReference type="Pfam" id="PF25597"/>
    </source>
</evidence>
<feature type="region of interest" description="Disordered" evidence="1">
    <location>
        <begin position="404"/>
        <end position="448"/>
    </location>
</feature>
<evidence type="ECO:0000313" key="4">
    <source>
        <dbReference type="Proteomes" id="UP000266643"/>
    </source>
</evidence>
<sequence>MSKLEWSERSGLETFTDQFQEFTRKLTAAGDTTPDSAHINRFLCLLPPRFANSVMYITRERRNSNAYQTLPSILAELKLDDERQKMHDPSLARKASRTDDALMTTGNFTAARLDTLPQNAAANKATSREEPSAGAEATEVRGGGNGGRGGRPNWHEQGNYANEDEKDYNKDVFTVELIEHADVYRAVDAPGTDDDDDFAVFGCVCFRRIEVPHKTSARANKCLFLGYNETKKAYKVYDLEEKKIVFTLDCRFEETEFLQLRLNLQDEQGEPANNQGTTNTNGQPFEEVDREPSPAASETNLLWAQEHKHAQTTRPRRPANATNSKAHATTLHDPSTARDRPPTPRSDVSSRRTPKSHTPMMRETANDTVSNARRSARLEEVAQRLKAAAARTTKTLLDERSPLHPVRSSARPYNVDMPFMEAPPKTTRTEDGERGVATQEFDKTRDDGANMTYDVCFNVANADVDEDLR</sequence>
<dbReference type="AlphaFoldDB" id="A0A397E3I7"/>
<dbReference type="VEuPathDB" id="FungiDB:H257_11099"/>
<feature type="compositionally biased region" description="Gly residues" evidence="1">
    <location>
        <begin position="141"/>
        <end position="150"/>
    </location>
</feature>
<dbReference type="Proteomes" id="UP000266643">
    <property type="component" value="Unassembled WGS sequence"/>
</dbReference>
<evidence type="ECO:0000256" key="1">
    <source>
        <dbReference type="SAM" id="MobiDB-lite"/>
    </source>
</evidence>
<accession>A0A397E3I7</accession>
<feature type="compositionally biased region" description="Low complexity" evidence="1">
    <location>
        <begin position="273"/>
        <end position="283"/>
    </location>
</feature>
<feature type="non-terminal residue" evidence="3">
    <location>
        <position position="469"/>
    </location>
</feature>
<proteinExistence type="predicted"/>
<comment type="caution">
    <text evidence="3">The sequence shown here is derived from an EMBL/GenBank/DDBJ whole genome shotgun (WGS) entry which is preliminary data.</text>
</comment>
<gene>
    <name evidence="3" type="ORF">DYB30_011039</name>
</gene>
<dbReference type="EMBL" id="QUTD01003391">
    <property type="protein sequence ID" value="RHY73009.1"/>
    <property type="molecule type" value="Genomic_DNA"/>
</dbReference>
<name>A0A397E3I7_APHAT</name>
<protein>
    <recommendedName>
        <fullName evidence="2">Retroviral polymerase SH3-like domain-containing protein</fullName>
    </recommendedName>
</protein>